<evidence type="ECO:0000313" key="6">
    <source>
        <dbReference type="Proteomes" id="UP001282284"/>
    </source>
</evidence>
<evidence type="ECO:0000256" key="2">
    <source>
        <dbReference type="SAM" id="Phobius"/>
    </source>
</evidence>
<keyword evidence="1" id="KW-0175">Coiled coil</keyword>
<dbReference type="Pfam" id="PF18705">
    <property type="entry name" value="DUF5643"/>
    <property type="match status" value="1"/>
</dbReference>
<evidence type="ECO:0000259" key="3">
    <source>
        <dbReference type="Pfam" id="PF13786"/>
    </source>
</evidence>
<feature type="transmembrane region" description="Helical" evidence="2">
    <location>
        <begin position="52"/>
        <end position="71"/>
    </location>
</feature>
<feature type="coiled-coil region" evidence="1">
    <location>
        <begin position="1"/>
        <end position="28"/>
    </location>
</feature>
<dbReference type="InterPro" id="IPR025436">
    <property type="entry name" value="DUF4179"/>
</dbReference>
<keyword evidence="2" id="KW-0812">Transmembrane</keyword>
<evidence type="ECO:0000259" key="4">
    <source>
        <dbReference type="Pfam" id="PF18705"/>
    </source>
</evidence>
<feature type="domain" description="DUF4179" evidence="3">
    <location>
        <begin position="49"/>
        <end position="140"/>
    </location>
</feature>
<keyword evidence="2" id="KW-1133">Transmembrane helix</keyword>
<evidence type="ECO:0000256" key="1">
    <source>
        <dbReference type="SAM" id="Coils"/>
    </source>
</evidence>
<dbReference type="InterPro" id="IPR040680">
    <property type="entry name" value="DUF5643"/>
</dbReference>
<evidence type="ECO:0000313" key="5">
    <source>
        <dbReference type="EMBL" id="MDW0113506.1"/>
    </source>
</evidence>
<protein>
    <submittedName>
        <fullName evidence="5">DUF4179 domain-containing protein</fullName>
    </submittedName>
</protein>
<dbReference type="Pfam" id="PF13786">
    <property type="entry name" value="DUF4179"/>
    <property type="match status" value="1"/>
</dbReference>
<feature type="domain" description="DUF5643" evidence="4">
    <location>
        <begin position="230"/>
        <end position="341"/>
    </location>
</feature>
<proteinExistence type="predicted"/>
<reference evidence="5 6" key="1">
    <citation type="submission" date="2023-06" db="EMBL/GenBank/DDBJ databases">
        <title>Sporosarcina sp. nov., isolated from Korean traditional fermented seafood 'Jeotgal'.</title>
        <authorList>
            <person name="Yang A.I."/>
            <person name="Shin N.-R."/>
        </authorList>
    </citation>
    <scope>NUCLEOTIDE SEQUENCE [LARGE SCALE GENOMIC DNA]</scope>
    <source>
        <strain evidence="5 6">KCTC13119</strain>
    </source>
</reference>
<name>A0ABU4G972_9BACL</name>
<gene>
    <name evidence="5" type="ORF">QT711_09930</name>
</gene>
<dbReference type="Gene3D" id="2.60.40.1630">
    <property type="entry name" value="bacillus anthracis domain"/>
    <property type="match status" value="1"/>
</dbReference>
<dbReference type="EMBL" id="JAUBDI010000008">
    <property type="protein sequence ID" value="MDW0113506.1"/>
    <property type="molecule type" value="Genomic_DNA"/>
</dbReference>
<accession>A0ABU4G972</accession>
<dbReference type="RefSeq" id="WP_317943890.1">
    <property type="nucleotide sequence ID" value="NZ_JAUBDI010000008.1"/>
</dbReference>
<comment type="caution">
    <text evidence="5">The sequence shown here is derived from an EMBL/GenBank/DDBJ whole genome shotgun (WGS) entry which is preliminary data.</text>
</comment>
<dbReference type="Proteomes" id="UP001282284">
    <property type="component" value="Unassembled WGS sequence"/>
</dbReference>
<keyword evidence="2" id="KW-0472">Membrane</keyword>
<sequence>MFDEEKDLKKWKEEIEKKEVQDVQLETAILEGFRQAKEKKVKKQRRFMKRSIWTSVAAAILLLTFITSIRVSPAFANAVASIPGMARFVETIQSDKGLQLAIENEHFQQIGVSKETENMKVTLEGLITDETTMVAFLTIDEKRFSPESRPEFRILNLEGDVVSKSRSIGASFEYTDTQRIATTEVEFEFAETVPSGELVLEYEVQEAGDGETIEIIQIPFENTLQPIKKEQFIINETAVIEGQKIHIRSVTIGSLKTAVEVEFDEENTKKIFDIEDLALIDDTGEVWSSINNGVIARETDNPNVMFYYLQSNYFKETNHLTLTFSKLMAMDRDEAFVVIDTDKKRIIRQPPLNLFSNLTVNGSFIEIEMKSERGVHRDPFTILLDADGNKVESNSQGSINPFEKDMTIHFQISGEQYKNPLTLPLSFYPSYINGNVSITIK</sequence>
<keyword evidence="6" id="KW-1185">Reference proteome</keyword>
<organism evidence="5 6">
    <name type="scientific">Sporosarcina saromensis</name>
    <dbReference type="NCBI Taxonomy" id="359365"/>
    <lineage>
        <taxon>Bacteria</taxon>
        <taxon>Bacillati</taxon>
        <taxon>Bacillota</taxon>
        <taxon>Bacilli</taxon>
        <taxon>Bacillales</taxon>
        <taxon>Caryophanaceae</taxon>
        <taxon>Sporosarcina</taxon>
    </lineage>
</organism>